<feature type="modified residue" description="Phosphothreonine; by autocatalysis" evidence="9">
    <location>
        <position position="198"/>
    </location>
</feature>
<dbReference type="GO" id="GO:0005737">
    <property type="term" value="C:cytoplasm"/>
    <property type="evidence" value="ECO:0007669"/>
    <property type="project" value="UniProtKB-ARBA"/>
</dbReference>
<dbReference type="FunFam" id="2.60.34.10:FF:000014">
    <property type="entry name" value="Chaperone protein DnaK HSP70"/>
    <property type="match status" value="1"/>
</dbReference>
<organism evidence="13 14">
    <name type="scientific">Roseomonas indoligenes</name>
    <dbReference type="NCBI Taxonomy" id="2820811"/>
    <lineage>
        <taxon>Bacteria</taxon>
        <taxon>Pseudomonadati</taxon>
        <taxon>Pseudomonadota</taxon>
        <taxon>Alphaproteobacteria</taxon>
        <taxon>Acetobacterales</taxon>
        <taxon>Roseomonadaceae</taxon>
        <taxon>Roseomonas</taxon>
    </lineage>
</organism>
<evidence type="ECO:0000256" key="7">
    <source>
        <dbReference type="ARBA" id="ARBA00023016"/>
    </source>
</evidence>
<dbReference type="CDD" id="cd10234">
    <property type="entry name" value="ASKHA_NBD_HSP70_DnaK-like"/>
    <property type="match status" value="1"/>
</dbReference>
<evidence type="ECO:0000256" key="4">
    <source>
        <dbReference type="ARBA" id="ARBA00022553"/>
    </source>
</evidence>
<evidence type="ECO:0000256" key="9">
    <source>
        <dbReference type="HAMAP-Rule" id="MF_00332"/>
    </source>
</evidence>
<dbReference type="NCBIfam" id="NF001413">
    <property type="entry name" value="PRK00290.1"/>
    <property type="match status" value="1"/>
</dbReference>
<dbReference type="Pfam" id="PF00012">
    <property type="entry name" value="HSP70"/>
    <property type="match status" value="1"/>
</dbReference>
<dbReference type="Gene3D" id="2.60.34.10">
    <property type="entry name" value="Substrate Binding Domain Of DNAk, Chain A, domain 1"/>
    <property type="match status" value="1"/>
</dbReference>
<protein>
    <recommendedName>
        <fullName evidence="3 9">Chaperone protein DnaK</fullName>
    </recommendedName>
    <alternativeName>
        <fullName evidence="9">HSP70</fullName>
    </alternativeName>
    <alternativeName>
        <fullName evidence="9">Heat shock 70 kDa protein</fullName>
    </alternativeName>
    <alternativeName>
        <fullName evidence="9">Heat shock protein 70</fullName>
    </alternativeName>
</protein>
<dbReference type="FunFam" id="3.30.420.40:FF:000020">
    <property type="entry name" value="Chaperone protein HscA homolog"/>
    <property type="match status" value="1"/>
</dbReference>
<dbReference type="GO" id="GO:0051082">
    <property type="term" value="F:unfolded protein binding"/>
    <property type="evidence" value="ECO:0007669"/>
    <property type="project" value="InterPro"/>
</dbReference>
<dbReference type="PROSITE" id="PS01036">
    <property type="entry name" value="HSP70_3"/>
    <property type="match status" value="1"/>
</dbReference>
<keyword evidence="7 9" id="KW-0346">Stress response</keyword>
<dbReference type="PROSITE" id="PS00297">
    <property type="entry name" value="HSP70_1"/>
    <property type="match status" value="1"/>
</dbReference>
<keyword evidence="5 9" id="KW-0547">Nucleotide-binding</keyword>
<dbReference type="GO" id="GO:0005524">
    <property type="term" value="F:ATP binding"/>
    <property type="evidence" value="ECO:0007669"/>
    <property type="project" value="UniProtKB-UniRule"/>
</dbReference>
<dbReference type="Gene3D" id="3.90.640.10">
    <property type="entry name" value="Actin, Chain A, domain 4"/>
    <property type="match status" value="1"/>
</dbReference>
<dbReference type="SUPFAM" id="SSF53067">
    <property type="entry name" value="Actin-like ATPase domain"/>
    <property type="match status" value="2"/>
</dbReference>
<dbReference type="InterPro" id="IPR018181">
    <property type="entry name" value="Heat_shock_70_CS"/>
</dbReference>
<feature type="coiled-coil region" evidence="11">
    <location>
        <begin position="247"/>
        <end position="274"/>
    </location>
</feature>
<dbReference type="InterPro" id="IPR043129">
    <property type="entry name" value="ATPase_NBD"/>
</dbReference>
<dbReference type="InterPro" id="IPR029048">
    <property type="entry name" value="HSP70_C_sf"/>
</dbReference>
<dbReference type="Gene3D" id="1.20.1270.10">
    <property type="match status" value="1"/>
</dbReference>
<name>A0A940S8L1_9PROT</name>
<dbReference type="AlphaFoldDB" id="A0A940S8L1"/>
<dbReference type="SUPFAM" id="SSF100920">
    <property type="entry name" value="Heat shock protein 70kD (HSP70), peptide-binding domain"/>
    <property type="match status" value="1"/>
</dbReference>
<evidence type="ECO:0000256" key="5">
    <source>
        <dbReference type="ARBA" id="ARBA00022741"/>
    </source>
</evidence>
<dbReference type="NCBIfam" id="NF003520">
    <property type="entry name" value="PRK05183.1"/>
    <property type="match status" value="1"/>
</dbReference>
<evidence type="ECO:0000256" key="12">
    <source>
        <dbReference type="SAM" id="MobiDB-lite"/>
    </source>
</evidence>
<reference evidence="13" key="1">
    <citation type="submission" date="2021-03" db="EMBL/GenBank/DDBJ databases">
        <authorList>
            <person name="So Y."/>
        </authorList>
    </citation>
    <scope>NUCLEOTIDE SEQUENCE</scope>
    <source>
        <strain evidence="13">SG15</strain>
    </source>
</reference>
<keyword evidence="8 9" id="KW-0143">Chaperone</keyword>
<dbReference type="Proteomes" id="UP000677537">
    <property type="component" value="Unassembled WGS sequence"/>
</dbReference>
<dbReference type="SUPFAM" id="SSF100934">
    <property type="entry name" value="Heat shock protein 70kD (HSP70), C-terminal subdomain"/>
    <property type="match status" value="1"/>
</dbReference>
<dbReference type="PANTHER" id="PTHR19375">
    <property type="entry name" value="HEAT SHOCK PROTEIN 70KDA"/>
    <property type="match status" value="1"/>
</dbReference>
<evidence type="ECO:0000313" key="13">
    <source>
        <dbReference type="EMBL" id="MBP0496214.1"/>
    </source>
</evidence>
<comment type="similarity">
    <text evidence="2 9 10">Belongs to the heat shock protein 70 family.</text>
</comment>
<evidence type="ECO:0000256" key="2">
    <source>
        <dbReference type="ARBA" id="ARBA00007381"/>
    </source>
</evidence>
<comment type="function">
    <text evidence="1 9">Acts as a chaperone.</text>
</comment>
<dbReference type="PRINTS" id="PR00301">
    <property type="entry name" value="HEATSHOCK70"/>
</dbReference>
<comment type="caution">
    <text evidence="13">The sequence shown here is derived from an EMBL/GenBank/DDBJ whole genome shotgun (WGS) entry which is preliminary data.</text>
</comment>
<keyword evidence="11" id="KW-0175">Coiled coil</keyword>
<evidence type="ECO:0000256" key="6">
    <source>
        <dbReference type="ARBA" id="ARBA00022840"/>
    </source>
</evidence>
<dbReference type="InterPro" id="IPR013126">
    <property type="entry name" value="Hsp_70_fam"/>
</dbReference>
<sequence length="648" mass="68619">MSKVIGIDLGTTNSCVAIMEGGETKVIENAEGARTTPSMVAFAKNGERLVGQAAKRQAVTNPTDTLYAVKRLIGRRFDDPMVQKDVSLVPYKIARADNGDAWVDAGGSKQAPQQISAYILGKMKETAEAYLGDKVTQAVITVPAYFNDAQRQATKEAGKIAGLEVLRIINEPTAAALAYGMDKKNGGTIAVYDLGGGTFDVSVLEIGDGVFEVKSTNGDTFLGGEDFDQRVIDYLADEFKKENGIDLRGDKLALQRLKEAAEKAKIELSSAKQTEINLPFITADASGPKHLVLQLSRAKLESLVDDLIQRTLEPCKSALKDAGLTAGEIDEVILVGGMTRMPKVIDAVKSFFGKEPARNVNPDEVVAIGAAIQGAVLKGEVKDVLLLDVTPLSLGIETLGGVFTRLIDRNTTIPTKKSQTFSTADDNQTAVTIKVFQGEREMAADNKLLGNFDLQGIPPAPRGVPQVEVTFDIDANGIVSVSAKDKATGKEQQIKIQARSGLSDSDIERMVKDAEANAEADKRRRETVEAKNNLEALVHSSDKALKENGDKLADAEKGEVEAALSAARSALEGDDPEAMKTAGERLSAASMKIGEAMYKAQQAAESAGAAPGGEGGASGPSNANPNGPGGKVVDAEFEDVDPSKKKQG</sequence>
<keyword evidence="14" id="KW-1185">Reference proteome</keyword>
<evidence type="ECO:0000256" key="10">
    <source>
        <dbReference type="RuleBase" id="RU003322"/>
    </source>
</evidence>
<evidence type="ECO:0000256" key="3">
    <source>
        <dbReference type="ARBA" id="ARBA00014415"/>
    </source>
</evidence>
<dbReference type="FunFam" id="1.20.1270.10:FF:000001">
    <property type="entry name" value="Molecular chaperone DnaK"/>
    <property type="match status" value="1"/>
</dbReference>
<dbReference type="InterPro" id="IPR012725">
    <property type="entry name" value="Chaperone_DnaK"/>
</dbReference>
<proteinExistence type="evidence at transcript level"/>
<dbReference type="FunFam" id="3.90.640.10:FF:000003">
    <property type="entry name" value="Molecular chaperone DnaK"/>
    <property type="match status" value="1"/>
</dbReference>
<comment type="induction">
    <text evidence="9">By stress conditions e.g. heat shock.</text>
</comment>
<dbReference type="HAMAP" id="MF_00332">
    <property type="entry name" value="DnaK"/>
    <property type="match status" value="1"/>
</dbReference>
<evidence type="ECO:0000256" key="8">
    <source>
        <dbReference type="ARBA" id="ARBA00023186"/>
    </source>
</evidence>
<keyword evidence="4 9" id="KW-0597">Phosphoprotein</keyword>
<dbReference type="PROSITE" id="PS00329">
    <property type="entry name" value="HSP70_2"/>
    <property type="match status" value="1"/>
</dbReference>
<accession>A0A940S8L1</accession>
<dbReference type="EMBL" id="JAGIZA010000030">
    <property type="protein sequence ID" value="MBP0496214.1"/>
    <property type="molecule type" value="Genomic_DNA"/>
</dbReference>
<keyword evidence="6 9" id="KW-0067">ATP-binding</keyword>
<dbReference type="NCBIfam" id="TIGR02350">
    <property type="entry name" value="prok_dnaK"/>
    <property type="match status" value="1"/>
</dbReference>
<gene>
    <name evidence="9 13" type="primary">dnaK</name>
    <name evidence="13" type="ORF">J5Y10_25750</name>
</gene>
<dbReference type="GO" id="GO:0140662">
    <property type="term" value="F:ATP-dependent protein folding chaperone"/>
    <property type="evidence" value="ECO:0007669"/>
    <property type="project" value="InterPro"/>
</dbReference>
<feature type="compositionally biased region" description="Low complexity" evidence="12">
    <location>
        <begin position="600"/>
        <end position="609"/>
    </location>
</feature>
<evidence type="ECO:0000313" key="14">
    <source>
        <dbReference type="Proteomes" id="UP000677537"/>
    </source>
</evidence>
<feature type="region of interest" description="Disordered" evidence="12">
    <location>
        <begin position="599"/>
        <end position="648"/>
    </location>
</feature>
<dbReference type="InterPro" id="IPR029047">
    <property type="entry name" value="HSP70_peptide-bd_sf"/>
</dbReference>
<dbReference type="RefSeq" id="WP_209377005.1">
    <property type="nucleotide sequence ID" value="NZ_JAGIZA010000030.1"/>
</dbReference>
<dbReference type="FunFam" id="3.30.420.40:FF:000004">
    <property type="entry name" value="Molecular chaperone DnaK"/>
    <property type="match status" value="1"/>
</dbReference>
<dbReference type="Gene3D" id="3.30.420.40">
    <property type="match status" value="2"/>
</dbReference>
<evidence type="ECO:0000256" key="1">
    <source>
        <dbReference type="ARBA" id="ARBA00002290"/>
    </source>
</evidence>
<evidence type="ECO:0000256" key="11">
    <source>
        <dbReference type="SAM" id="Coils"/>
    </source>
</evidence>